<feature type="region of interest" description="Disordered" evidence="1">
    <location>
        <begin position="195"/>
        <end position="216"/>
    </location>
</feature>
<dbReference type="AlphaFoldDB" id="A0A9W8E5K0"/>
<feature type="region of interest" description="Disordered" evidence="1">
    <location>
        <begin position="785"/>
        <end position="804"/>
    </location>
</feature>
<proteinExistence type="predicted"/>
<dbReference type="Proteomes" id="UP001150925">
    <property type="component" value="Unassembled WGS sequence"/>
</dbReference>
<evidence type="ECO:0000259" key="2">
    <source>
        <dbReference type="Pfam" id="PF17667"/>
    </source>
</evidence>
<accession>A0A9W8E5K0</accession>
<dbReference type="SUPFAM" id="SSF56112">
    <property type="entry name" value="Protein kinase-like (PK-like)"/>
    <property type="match status" value="1"/>
</dbReference>
<dbReference type="OrthoDB" id="5584477at2759"/>
<dbReference type="Gene3D" id="1.10.510.10">
    <property type="entry name" value="Transferase(Phosphotransferase) domain 1"/>
    <property type="match status" value="1"/>
</dbReference>
<evidence type="ECO:0000313" key="3">
    <source>
        <dbReference type="EMBL" id="KAJ1960319.1"/>
    </source>
</evidence>
<keyword evidence="4" id="KW-1185">Reference proteome</keyword>
<dbReference type="PANTHER" id="PTHR38248">
    <property type="entry name" value="FUNK1 6"/>
    <property type="match status" value="1"/>
</dbReference>
<dbReference type="InterPro" id="IPR008266">
    <property type="entry name" value="Tyr_kinase_AS"/>
</dbReference>
<feature type="domain" description="Fungal-type protein kinase" evidence="2">
    <location>
        <begin position="572"/>
        <end position="658"/>
    </location>
</feature>
<gene>
    <name evidence="3" type="ORF">IWQ62_004275</name>
</gene>
<feature type="compositionally biased region" description="Polar residues" evidence="1">
    <location>
        <begin position="195"/>
        <end position="208"/>
    </location>
</feature>
<dbReference type="Pfam" id="PF17667">
    <property type="entry name" value="Pkinase_fungal"/>
    <property type="match status" value="2"/>
</dbReference>
<dbReference type="InterPro" id="IPR011009">
    <property type="entry name" value="Kinase-like_dom_sf"/>
</dbReference>
<evidence type="ECO:0000313" key="4">
    <source>
        <dbReference type="Proteomes" id="UP001150925"/>
    </source>
</evidence>
<reference evidence="3" key="1">
    <citation type="submission" date="2022-07" db="EMBL/GenBank/DDBJ databases">
        <title>Phylogenomic reconstructions and comparative analyses of Kickxellomycotina fungi.</title>
        <authorList>
            <person name="Reynolds N.K."/>
            <person name="Stajich J.E."/>
            <person name="Barry K."/>
            <person name="Grigoriev I.V."/>
            <person name="Crous P."/>
            <person name="Smith M.E."/>
        </authorList>
    </citation>
    <scope>NUCLEOTIDE SEQUENCE</scope>
    <source>
        <strain evidence="3">RSA 1196</strain>
    </source>
</reference>
<organism evidence="3 4">
    <name type="scientific">Dispira parvispora</name>
    <dbReference type="NCBI Taxonomy" id="1520584"/>
    <lineage>
        <taxon>Eukaryota</taxon>
        <taxon>Fungi</taxon>
        <taxon>Fungi incertae sedis</taxon>
        <taxon>Zoopagomycota</taxon>
        <taxon>Kickxellomycotina</taxon>
        <taxon>Dimargaritomycetes</taxon>
        <taxon>Dimargaritales</taxon>
        <taxon>Dimargaritaceae</taxon>
        <taxon>Dispira</taxon>
    </lineage>
</organism>
<feature type="region of interest" description="Disordered" evidence="1">
    <location>
        <begin position="691"/>
        <end position="719"/>
    </location>
</feature>
<feature type="compositionally biased region" description="Polar residues" evidence="1">
    <location>
        <begin position="701"/>
        <end position="710"/>
    </location>
</feature>
<comment type="caution">
    <text evidence="3">The sequence shown here is derived from an EMBL/GenBank/DDBJ whole genome shotgun (WGS) entry which is preliminary data.</text>
</comment>
<dbReference type="GO" id="GO:0004672">
    <property type="term" value="F:protein kinase activity"/>
    <property type="evidence" value="ECO:0007669"/>
    <property type="project" value="InterPro"/>
</dbReference>
<name>A0A9W8E5K0_9FUNG</name>
<protein>
    <recommendedName>
        <fullName evidence="2">Fungal-type protein kinase domain-containing protein</fullName>
    </recommendedName>
</protein>
<evidence type="ECO:0000256" key="1">
    <source>
        <dbReference type="SAM" id="MobiDB-lite"/>
    </source>
</evidence>
<dbReference type="EMBL" id="JANBPY010001372">
    <property type="protein sequence ID" value="KAJ1960319.1"/>
    <property type="molecule type" value="Genomic_DNA"/>
</dbReference>
<dbReference type="InterPro" id="IPR040976">
    <property type="entry name" value="Pkinase_fungal"/>
</dbReference>
<dbReference type="PANTHER" id="PTHR38248:SF2">
    <property type="entry name" value="FUNK1 11"/>
    <property type="match status" value="1"/>
</dbReference>
<dbReference type="PROSITE" id="PS00109">
    <property type="entry name" value="PROTEIN_KINASE_TYR"/>
    <property type="match status" value="1"/>
</dbReference>
<feature type="domain" description="Fungal-type protein kinase" evidence="2">
    <location>
        <begin position="225"/>
        <end position="533"/>
    </location>
</feature>
<sequence>MTPQSEYSNSPFGTQCQGLTLGDADAQLAHEINLNMASYTIHDEPDLVEKVTGVSSIGEYKSVARDIEVLHHNSDSHPRHRGLFEKAREWFGSDTNIQRGKRENRMYPQVKAFIYLIALYVREKREQSNLPLKRYLLPHPKSNVKGDPTTRKRHDMVLRWLDPDPLSVPDGDRDKDMGVLEECDAFLKWVRANDSSSNPALTAGNSKTTKGRYSKLNSKERQEDAIRERFWRCFGIIECKAQYNQNQGVRDYGQLGWYVCSALEAVFERNDIWGWIIAGATVRFVFFTHGAAVSSELIDMKNKEGRQLFIDNFIRLCLCSSYRAGFDPSKRWLADENKWEVDCFNSGDAELTESVRAYVDPIPFKSHGGLFGRRTRCHKAWLTKATVDAGDSQDKNDTSVFVLKESWTELDDDPKKPINMNTESLPNEVRIFQEIERRRVKLESELIQYGLPTLVAGGSVRIVDDDSPDSGQFSTVTRYCGDLKIVTVNSDAQSVNPTTTESDTENTVPPFRVVNRVHQRLLMSPMGESLTKLHFWARKPGNETQDLDEHEKRKLLVYVKIVFARLFWIIHYLYTDLGVYHRDLSEGNVLVHLQHGTPYPLLIDFDHARLRSDPRNDNIHSRTGTVPFMSILNLAGRSNQLTIVDELESFLYLWVWKCTIGFSPLDITRSKTSTSASQVAISQKTSASVSERVSRRFATSHKPTSTSQRSELPVDETEQPSVRLWAKGDPGTACLNAKLKDTSNGLSLKAVLKELQPEFISLTPLFLKLRKALFDWDGQQALFTEQEPEETSSRRINPPRGKNLDVSNRRLVDAMMEGVYQEEQAIMSNALADDEEYFERLSSRVKHVDAILKKLTGIMNVIPVLSK</sequence>